<dbReference type="CDD" id="cd13580">
    <property type="entry name" value="PBP2_AlgQ_like_1"/>
    <property type="match status" value="1"/>
</dbReference>
<dbReference type="InterPro" id="IPR050490">
    <property type="entry name" value="Bact_solute-bd_prot1"/>
</dbReference>
<dbReference type="SUPFAM" id="SSF53850">
    <property type="entry name" value="Periplasmic binding protein-like II"/>
    <property type="match status" value="1"/>
</dbReference>
<keyword evidence="2 7" id="KW-0732">Signal</keyword>
<gene>
    <name evidence="8" type="ORF">H7C18_18670</name>
</gene>
<feature type="signal peptide" evidence="7">
    <location>
        <begin position="1"/>
        <end position="16"/>
    </location>
</feature>
<evidence type="ECO:0000256" key="2">
    <source>
        <dbReference type="ARBA" id="ARBA00022729"/>
    </source>
</evidence>
<proteinExistence type="predicted"/>
<evidence type="ECO:0000256" key="6">
    <source>
        <dbReference type="SAM" id="MobiDB-lite"/>
    </source>
</evidence>
<feature type="compositionally biased region" description="Low complexity" evidence="6">
    <location>
        <begin position="36"/>
        <end position="55"/>
    </location>
</feature>
<dbReference type="PANTHER" id="PTHR43649:SF33">
    <property type="entry name" value="POLYGALACTURONAN_RHAMNOGALACTURONAN-BINDING PROTEIN YTCQ"/>
    <property type="match status" value="1"/>
</dbReference>
<evidence type="ECO:0000313" key="8">
    <source>
        <dbReference type="EMBL" id="MBB6732944.1"/>
    </source>
</evidence>
<sequence length="528" mass="56971">MTLLLAGAALLPGLLAGCGSGGGNNSGTNSGGSAGTGTAQASGSAGSSASSSASGSASASAASGKKVKLDIIETGNNLPTPDQDFIKEALDKALGTDINLTVYASGDDYKNQLNVRLASGNFPDLFQVPDRATLKQFAEQGLLLDLTPYMEQLGPTKEFLGDESLKKTTIDDKIYAIPKAPNIPYNTYWIRKDWLDKLGLQPPATIDELKNVVTAFAKQDPDGNGKNDTIGLTGSKLSTFAPVFGAFGVGDPNTFYVKDDGKLVNSLYEPAMKDALAFIKGLIDTGGVDPEIMANTGLQHQEKAIKGQAGIIWIDWPNLSKDQFAEQIKKVNPNAEWIQLAPPKGPGGQYDGPYDAGGTSGIYAIPKALEKDKEKLQKVLDLLNYVSGKDGSMLVQFGIQGRHYNLDGDKVVPTDLMSKETGFTWLYQFTGRPEMSYLQTKFAPQAKYIEFANNQPRLQSLNGFLTNPEGYNPADATRFIEEEFVKFVYGKEPLTNYDSFLKQLETSMNFKTFYDDAVKQLQALGYGK</sequence>
<dbReference type="InterPro" id="IPR006059">
    <property type="entry name" value="SBP"/>
</dbReference>
<feature type="chain" id="PRO_5039437341" evidence="7">
    <location>
        <begin position="17"/>
        <end position="528"/>
    </location>
</feature>
<accession>A0A7X0SQ22</accession>
<evidence type="ECO:0000256" key="1">
    <source>
        <dbReference type="ARBA" id="ARBA00022475"/>
    </source>
</evidence>
<evidence type="ECO:0000256" key="4">
    <source>
        <dbReference type="ARBA" id="ARBA00023139"/>
    </source>
</evidence>
<dbReference type="PANTHER" id="PTHR43649">
    <property type="entry name" value="ARABINOSE-BINDING PROTEIN-RELATED"/>
    <property type="match status" value="1"/>
</dbReference>
<evidence type="ECO:0000313" key="9">
    <source>
        <dbReference type="Proteomes" id="UP000564644"/>
    </source>
</evidence>
<keyword evidence="9" id="KW-1185">Reference proteome</keyword>
<evidence type="ECO:0000256" key="5">
    <source>
        <dbReference type="ARBA" id="ARBA00023288"/>
    </source>
</evidence>
<reference evidence="8 9" key="1">
    <citation type="submission" date="2020-08" db="EMBL/GenBank/DDBJ databases">
        <title>Cohnella phylogeny.</title>
        <authorList>
            <person name="Dunlap C."/>
        </authorList>
    </citation>
    <scope>NUCLEOTIDE SEQUENCE [LARGE SCALE GENOMIC DNA]</scope>
    <source>
        <strain evidence="8 9">CBP 2801</strain>
    </source>
</reference>
<keyword evidence="1" id="KW-1003">Cell membrane</keyword>
<protein>
    <submittedName>
        <fullName evidence="8">Extracellular solute-binding protein</fullName>
    </submittedName>
</protein>
<dbReference type="Proteomes" id="UP000564644">
    <property type="component" value="Unassembled WGS sequence"/>
</dbReference>
<organism evidence="8 9">
    <name type="scientific">Cohnella zeiphila</name>
    <dbReference type="NCBI Taxonomy" id="2761120"/>
    <lineage>
        <taxon>Bacteria</taxon>
        <taxon>Bacillati</taxon>
        <taxon>Bacillota</taxon>
        <taxon>Bacilli</taxon>
        <taxon>Bacillales</taxon>
        <taxon>Paenibacillaceae</taxon>
        <taxon>Cohnella</taxon>
    </lineage>
</organism>
<name>A0A7X0SQ22_9BACL</name>
<comment type="caution">
    <text evidence="8">The sequence shown here is derived from an EMBL/GenBank/DDBJ whole genome shotgun (WGS) entry which is preliminary data.</text>
</comment>
<evidence type="ECO:0000256" key="7">
    <source>
        <dbReference type="SAM" id="SignalP"/>
    </source>
</evidence>
<dbReference type="EMBL" id="JACJVO010000023">
    <property type="protein sequence ID" value="MBB6732944.1"/>
    <property type="molecule type" value="Genomic_DNA"/>
</dbReference>
<dbReference type="Gene3D" id="3.40.190.10">
    <property type="entry name" value="Periplasmic binding protein-like II"/>
    <property type="match status" value="2"/>
</dbReference>
<keyword evidence="3" id="KW-0472">Membrane</keyword>
<keyword evidence="5" id="KW-0449">Lipoprotein</keyword>
<dbReference type="AlphaFoldDB" id="A0A7X0SQ22"/>
<feature type="region of interest" description="Disordered" evidence="6">
    <location>
        <begin position="28"/>
        <end position="55"/>
    </location>
</feature>
<keyword evidence="4" id="KW-0564">Palmitate</keyword>
<dbReference type="Pfam" id="PF01547">
    <property type="entry name" value="SBP_bac_1"/>
    <property type="match status" value="1"/>
</dbReference>
<evidence type="ECO:0000256" key="3">
    <source>
        <dbReference type="ARBA" id="ARBA00023136"/>
    </source>
</evidence>